<keyword evidence="4" id="KW-0812">Transmembrane</keyword>
<sequence>MSDAAAGETLRRALHLAGLGRVDDAVPLVQRVLADEPGNVDAFQVLAYCMQVGRRYEEMLAVAGQAVAVAPDHPALHRQMAQALVGLGRGRQAADAARQAQRLDPDDVRSELVLAEALLTAGGTKNILAAAAATTRARHLAPEDMSVYVGAGDVQLRMCEFDRARAAYRHALSLEPDSPAAQQRLAALDASRGLTHRALSTLGDTVHAAPTDPEALRTATLGIHRLLWLLTGAACVPLLATAILVLTWRDLVGGGAGVAGALATVTFAIGGVVAFGRWRLRRLPRSTRALIRVNLRRRPVSTALVRPLSMALGVLLLALAPRSGPTATLVAVALGLTIGPLLLLVLDARALVTVEAYFLIRRLWFRLLARRAAAGRQLGRRAPTPTR</sequence>
<dbReference type="SMART" id="SM00028">
    <property type="entry name" value="TPR"/>
    <property type="match status" value="3"/>
</dbReference>
<dbReference type="Gene3D" id="1.25.40.10">
    <property type="entry name" value="Tetratricopeptide repeat domain"/>
    <property type="match status" value="1"/>
</dbReference>
<keyword evidence="2 3" id="KW-0802">TPR repeat</keyword>
<dbReference type="PANTHER" id="PTHR45586:SF1">
    <property type="entry name" value="LIPOPOLYSACCHARIDE ASSEMBLY PROTEIN B"/>
    <property type="match status" value="1"/>
</dbReference>
<evidence type="ECO:0000256" key="4">
    <source>
        <dbReference type="SAM" id="Phobius"/>
    </source>
</evidence>
<dbReference type="InterPro" id="IPR011990">
    <property type="entry name" value="TPR-like_helical_dom_sf"/>
</dbReference>
<evidence type="ECO:0000256" key="2">
    <source>
        <dbReference type="ARBA" id="ARBA00022803"/>
    </source>
</evidence>
<dbReference type="Proteomes" id="UP000482960">
    <property type="component" value="Unassembled WGS sequence"/>
</dbReference>
<evidence type="ECO:0000313" key="5">
    <source>
        <dbReference type="EMBL" id="GFJ86871.1"/>
    </source>
</evidence>
<reference evidence="5 6" key="2">
    <citation type="submission" date="2020-03" db="EMBL/GenBank/DDBJ databases">
        <authorList>
            <person name="Ichikawa N."/>
            <person name="Kimura A."/>
            <person name="Kitahashi Y."/>
            <person name="Uohara A."/>
        </authorList>
    </citation>
    <scope>NUCLEOTIDE SEQUENCE [LARGE SCALE GENOMIC DNA]</scope>
    <source>
        <strain evidence="5 6">NBRC 108638</strain>
    </source>
</reference>
<dbReference type="InterPro" id="IPR019734">
    <property type="entry name" value="TPR_rpt"/>
</dbReference>
<feature type="transmembrane region" description="Helical" evidence="4">
    <location>
        <begin position="332"/>
        <end position="360"/>
    </location>
</feature>
<reference evidence="5 6" key="1">
    <citation type="submission" date="2020-03" db="EMBL/GenBank/DDBJ databases">
        <title>Whole genome shotgun sequence of Phytohabitans rumicis NBRC 108638.</title>
        <authorList>
            <person name="Komaki H."/>
            <person name="Tamura T."/>
        </authorList>
    </citation>
    <scope>NUCLEOTIDE SEQUENCE [LARGE SCALE GENOMIC DNA]</scope>
    <source>
        <strain evidence="5 6">NBRC 108638</strain>
    </source>
</reference>
<dbReference type="PANTHER" id="PTHR45586">
    <property type="entry name" value="TPR REPEAT-CONTAINING PROTEIN PA4667"/>
    <property type="match status" value="1"/>
</dbReference>
<feature type="transmembrane region" description="Helical" evidence="4">
    <location>
        <begin position="299"/>
        <end position="320"/>
    </location>
</feature>
<feature type="transmembrane region" description="Helical" evidence="4">
    <location>
        <begin position="226"/>
        <end position="248"/>
    </location>
</feature>
<dbReference type="EMBL" id="BLPG01000001">
    <property type="protein sequence ID" value="GFJ86871.1"/>
    <property type="molecule type" value="Genomic_DNA"/>
</dbReference>
<dbReference type="RefSeq" id="WP_173073579.1">
    <property type="nucleotide sequence ID" value="NZ_BAABJB010000026.1"/>
</dbReference>
<evidence type="ECO:0000256" key="1">
    <source>
        <dbReference type="ARBA" id="ARBA00022737"/>
    </source>
</evidence>
<evidence type="ECO:0000256" key="3">
    <source>
        <dbReference type="PROSITE-ProRule" id="PRU00339"/>
    </source>
</evidence>
<keyword evidence="4" id="KW-1133">Transmembrane helix</keyword>
<comment type="caution">
    <text evidence="5">The sequence shown here is derived from an EMBL/GenBank/DDBJ whole genome shotgun (WGS) entry which is preliminary data.</text>
</comment>
<accession>A0A6V8KWT6</accession>
<keyword evidence="6" id="KW-1185">Reference proteome</keyword>
<dbReference type="SUPFAM" id="SSF48452">
    <property type="entry name" value="TPR-like"/>
    <property type="match status" value="1"/>
</dbReference>
<protein>
    <submittedName>
        <fullName evidence="5">Uncharacterized protein</fullName>
    </submittedName>
</protein>
<keyword evidence="1" id="KW-0677">Repeat</keyword>
<feature type="transmembrane region" description="Helical" evidence="4">
    <location>
        <begin position="254"/>
        <end position="278"/>
    </location>
</feature>
<dbReference type="InterPro" id="IPR051012">
    <property type="entry name" value="CellSynth/LPSAsmb/PSIAsmb"/>
</dbReference>
<gene>
    <name evidence="5" type="ORF">Prum_005130</name>
</gene>
<dbReference type="Pfam" id="PF14559">
    <property type="entry name" value="TPR_19"/>
    <property type="match status" value="1"/>
</dbReference>
<dbReference type="AlphaFoldDB" id="A0A6V8KWT6"/>
<name>A0A6V8KWT6_9ACTN</name>
<dbReference type="PROSITE" id="PS50005">
    <property type="entry name" value="TPR"/>
    <property type="match status" value="1"/>
</dbReference>
<keyword evidence="4" id="KW-0472">Membrane</keyword>
<proteinExistence type="predicted"/>
<evidence type="ECO:0000313" key="6">
    <source>
        <dbReference type="Proteomes" id="UP000482960"/>
    </source>
</evidence>
<organism evidence="5 6">
    <name type="scientific">Phytohabitans rumicis</name>
    <dbReference type="NCBI Taxonomy" id="1076125"/>
    <lineage>
        <taxon>Bacteria</taxon>
        <taxon>Bacillati</taxon>
        <taxon>Actinomycetota</taxon>
        <taxon>Actinomycetes</taxon>
        <taxon>Micromonosporales</taxon>
        <taxon>Micromonosporaceae</taxon>
    </lineage>
</organism>
<feature type="repeat" description="TPR" evidence="3">
    <location>
        <begin position="145"/>
        <end position="178"/>
    </location>
</feature>